<dbReference type="PROSITE" id="PS00300">
    <property type="entry name" value="SRP54"/>
    <property type="match status" value="1"/>
</dbReference>
<dbReference type="GO" id="GO:0003924">
    <property type="term" value="F:GTPase activity"/>
    <property type="evidence" value="ECO:0007669"/>
    <property type="project" value="InterPro"/>
</dbReference>
<accession>X1P3F7</accession>
<evidence type="ECO:0000256" key="1">
    <source>
        <dbReference type="ARBA" id="ARBA00022741"/>
    </source>
</evidence>
<dbReference type="GO" id="GO:0048500">
    <property type="term" value="C:signal recognition particle"/>
    <property type="evidence" value="ECO:0007669"/>
    <property type="project" value="InterPro"/>
</dbReference>
<evidence type="ECO:0000259" key="3">
    <source>
        <dbReference type="PROSITE" id="PS00300"/>
    </source>
</evidence>
<dbReference type="GO" id="GO:0006614">
    <property type="term" value="P:SRP-dependent cotranslational protein targeting to membrane"/>
    <property type="evidence" value="ECO:0007669"/>
    <property type="project" value="InterPro"/>
</dbReference>
<dbReference type="SMART" id="SM00962">
    <property type="entry name" value="SRP54"/>
    <property type="match status" value="1"/>
</dbReference>
<dbReference type="Pfam" id="PF00448">
    <property type="entry name" value="SRP54"/>
    <property type="match status" value="1"/>
</dbReference>
<feature type="domain" description="SRP54-type proteins GTP-binding" evidence="3">
    <location>
        <begin position="122"/>
        <end position="135"/>
    </location>
</feature>
<dbReference type="Gene3D" id="3.40.50.300">
    <property type="entry name" value="P-loop containing nucleotide triphosphate hydrolases"/>
    <property type="match status" value="1"/>
</dbReference>
<dbReference type="EMBL" id="BARV01040104">
    <property type="protein sequence ID" value="GAI50857.1"/>
    <property type="molecule type" value="Genomic_DNA"/>
</dbReference>
<dbReference type="Gene3D" id="1.20.120.140">
    <property type="entry name" value="Signal recognition particle SRP54, nucleotide-binding domain"/>
    <property type="match status" value="1"/>
</dbReference>
<dbReference type="AlphaFoldDB" id="X1P3F7"/>
<feature type="non-terminal residue" evidence="4">
    <location>
        <position position="1"/>
    </location>
</feature>
<dbReference type="InterPro" id="IPR042101">
    <property type="entry name" value="SRP54_N_sf"/>
</dbReference>
<reference evidence="4" key="1">
    <citation type="journal article" date="2014" name="Front. Microbiol.">
        <title>High frequency of phylogenetically diverse reductive dehalogenase-homologous genes in deep subseafloor sedimentary metagenomes.</title>
        <authorList>
            <person name="Kawai M."/>
            <person name="Futagami T."/>
            <person name="Toyoda A."/>
            <person name="Takaki Y."/>
            <person name="Nishi S."/>
            <person name="Hori S."/>
            <person name="Arai W."/>
            <person name="Tsubouchi T."/>
            <person name="Morono Y."/>
            <person name="Uchiyama I."/>
            <person name="Ito T."/>
            <person name="Fujiyama A."/>
            <person name="Inagaki F."/>
            <person name="Takami H."/>
        </authorList>
    </citation>
    <scope>NUCLEOTIDE SEQUENCE</scope>
    <source>
        <strain evidence="4">Expedition CK06-06</strain>
    </source>
</reference>
<dbReference type="PANTHER" id="PTHR11564">
    <property type="entry name" value="SIGNAL RECOGNITION PARTICLE 54K PROTEIN SRP54"/>
    <property type="match status" value="1"/>
</dbReference>
<dbReference type="GO" id="GO:0005525">
    <property type="term" value="F:GTP binding"/>
    <property type="evidence" value="ECO:0007669"/>
    <property type="project" value="UniProtKB-KW"/>
</dbReference>
<sequence>QLEDMAKNIDVDVYSENNSDPVSISVKGVELFKKSGSDVIIIDTAGRLHIDENMMNEIANIRNKTTPHQIYLVLDAMTGQEAVNIASSFNLRVGCDGIILTKLDSDTRGGAALSVYYVVKKPVKFVSNGEKIEDFDIFYPDRIASRILGRGDVLTLIEKAEKVVSEKEAKRIE</sequence>
<dbReference type="InterPro" id="IPR027417">
    <property type="entry name" value="P-loop_NTPase"/>
</dbReference>
<gene>
    <name evidence="4" type="ORF">S06H3_61233</name>
</gene>
<evidence type="ECO:0000313" key="4">
    <source>
        <dbReference type="EMBL" id="GAI50857.1"/>
    </source>
</evidence>
<dbReference type="PANTHER" id="PTHR11564:SF5">
    <property type="entry name" value="SIGNAL RECOGNITION PARTICLE SUBUNIT SRP54"/>
    <property type="match status" value="1"/>
</dbReference>
<comment type="caution">
    <text evidence="4">The sequence shown here is derived from an EMBL/GenBank/DDBJ whole genome shotgun (WGS) entry which is preliminary data.</text>
</comment>
<proteinExistence type="predicted"/>
<keyword evidence="2" id="KW-0342">GTP-binding</keyword>
<dbReference type="InterPro" id="IPR000897">
    <property type="entry name" value="SRP54_GTPase_dom"/>
</dbReference>
<feature type="non-terminal residue" evidence="4">
    <location>
        <position position="173"/>
    </location>
</feature>
<evidence type="ECO:0000256" key="2">
    <source>
        <dbReference type="ARBA" id="ARBA00023134"/>
    </source>
</evidence>
<name>X1P3F7_9ZZZZ</name>
<keyword evidence="1" id="KW-0547">Nucleotide-binding</keyword>
<dbReference type="SUPFAM" id="SSF52540">
    <property type="entry name" value="P-loop containing nucleoside triphosphate hydrolases"/>
    <property type="match status" value="1"/>
</dbReference>
<organism evidence="4">
    <name type="scientific">marine sediment metagenome</name>
    <dbReference type="NCBI Taxonomy" id="412755"/>
    <lineage>
        <taxon>unclassified sequences</taxon>
        <taxon>metagenomes</taxon>
        <taxon>ecological metagenomes</taxon>
    </lineage>
</organism>
<protein>
    <recommendedName>
        <fullName evidence="3">SRP54-type proteins GTP-binding domain-containing protein</fullName>
    </recommendedName>
</protein>
<dbReference type="InterPro" id="IPR022941">
    <property type="entry name" value="SRP54"/>
</dbReference>